<dbReference type="AlphaFoldDB" id="A0A392SID6"/>
<comment type="caution">
    <text evidence="1">The sequence shown here is derived from an EMBL/GenBank/DDBJ whole genome shotgun (WGS) entry which is preliminary data.</text>
</comment>
<evidence type="ECO:0000313" key="1">
    <source>
        <dbReference type="EMBL" id="MCI48399.1"/>
    </source>
</evidence>
<reference evidence="1 2" key="1">
    <citation type="journal article" date="2018" name="Front. Plant Sci.">
        <title>Red Clover (Trifolium pratense) and Zigzag Clover (T. medium) - A Picture of Genomic Similarities and Differences.</title>
        <authorList>
            <person name="Dluhosova J."/>
            <person name="Istvanek J."/>
            <person name="Nedelnik J."/>
            <person name="Repkova J."/>
        </authorList>
    </citation>
    <scope>NUCLEOTIDE SEQUENCE [LARGE SCALE GENOMIC DNA]</scope>
    <source>
        <strain evidence="2">cv. 10/8</strain>
        <tissue evidence="1">Leaf</tissue>
    </source>
</reference>
<dbReference type="EMBL" id="LXQA010386210">
    <property type="protein sequence ID" value="MCI48399.1"/>
    <property type="molecule type" value="Genomic_DNA"/>
</dbReference>
<organism evidence="1 2">
    <name type="scientific">Trifolium medium</name>
    <dbReference type="NCBI Taxonomy" id="97028"/>
    <lineage>
        <taxon>Eukaryota</taxon>
        <taxon>Viridiplantae</taxon>
        <taxon>Streptophyta</taxon>
        <taxon>Embryophyta</taxon>
        <taxon>Tracheophyta</taxon>
        <taxon>Spermatophyta</taxon>
        <taxon>Magnoliopsida</taxon>
        <taxon>eudicotyledons</taxon>
        <taxon>Gunneridae</taxon>
        <taxon>Pentapetalae</taxon>
        <taxon>rosids</taxon>
        <taxon>fabids</taxon>
        <taxon>Fabales</taxon>
        <taxon>Fabaceae</taxon>
        <taxon>Papilionoideae</taxon>
        <taxon>50 kb inversion clade</taxon>
        <taxon>NPAAA clade</taxon>
        <taxon>Hologalegina</taxon>
        <taxon>IRL clade</taxon>
        <taxon>Trifolieae</taxon>
        <taxon>Trifolium</taxon>
    </lineage>
</organism>
<keyword evidence="2" id="KW-1185">Reference proteome</keyword>
<protein>
    <submittedName>
        <fullName evidence="1">Uncharacterized protein</fullName>
    </submittedName>
</protein>
<proteinExistence type="predicted"/>
<name>A0A392SID6_9FABA</name>
<feature type="non-terminal residue" evidence="1">
    <location>
        <position position="1"/>
    </location>
</feature>
<evidence type="ECO:0000313" key="2">
    <source>
        <dbReference type="Proteomes" id="UP000265520"/>
    </source>
</evidence>
<dbReference type="Proteomes" id="UP000265520">
    <property type="component" value="Unassembled WGS sequence"/>
</dbReference>
<accession>A0A392SID6</accession>
<sequence>VSCALRRDSSRVARASGKERSSFWHLRVAQECRAWHAGLSGLSNEGFGWLRVAHIQVARCADSSVHPVRCHFQIQGWSILGAIRD</sequence>